<proteinExistence type="predicted"/>
<dbReference type="OrthoDB" id="3268681at2759"/>
<evidence type="ECO:0000256" key="1">
    <source>
        <dbReference type="SAM" id="MobiDB-lite"/>
    </source>
</evidence>
<comment type="caution">
    <text evidence="2">The sequence shown here is derived from an EMBL/GenBank/DDBJ whole genome shotgun (WGS) entry which is preliminary data.</text>
</comment>
<protein>
    <submittedName>
        <fullName evidence="2">Uncharacterized protein</fullName>
    </submittedName>
</protein>
<keyword evidence="3" id="KW-1185">Reference proteome</keyword>
<feature type="region of interest" description="Disordered" evidence="1">
    <location>
        <begin position="1"/>
        <end position="33"/>
    </location>
</feature>
<sequence>MRHNPWLDEEAAHSGDEASEGLSHSEGDVESDSDRQFIKDIANTQVSPSYDQSLAYRRGLLTQAPPGGPTFATRPVRREVYTRRESAERCAGGQVLPYVAKRVCHWQLCHR</sequence>
<evidence type="ECO:0000313" key="2">
    <source>
        <dbReference type="EMBL" id="KAG1794995.1"/>
    </source>
</evidence>
<evidence type="ECO:0000313" key="3">
    <source>
        <dbReference type="Proteomes" id="UP000807769"/>
    </source>
</evidence>
<dbReference type="RefSeq" id="XP_041185186.1">
    <property type="nucleotide sequence ID" value="XM_041343651.1"/>
</dbReference>
<dbReference type="Proteomes" id="UP000807769">
    <property type="component" value="Unassembled WGS sequence"/>
</dbReference>
<dbReference type="AlphaFoldDB" id="A0A9P7AT62"/>
<reference evidence="2" key="1">
    <citation type="journal article" date="2020" name="New Phytol.">
        <title>Comparative genomics reveals dynamic genome evolution in host specialist ectomycorrhizal fungi.</title>
        <authorList>
            <person name="Lofgren L.A."/>
            <person name="Nguyen N.H."/>
            <person name="Vilgalys R."/>
            <person name="Ruytinx J."/>
            <person name="Liao H.L."/>
            <person name="Branco S."/>
            <person name="Kuo A."/>
            <person name="LaButti K."/>
            <person name="Lipzen A."/>
            <person name="Andreopoulos W."/>
            <person name="Pangilinan J."/>
            <person name="Riley R."/>
            <person name="Hundley H."/>
            <person name="Na H."/>
            <person name="Barry K."/>
            <person name="Grigoriev I.V."/>
            <person name="Stajich J.E."/>
            <person name="Kennedy P.G."/>
        </authorList>
    </citation>
    <scope>NUCLEOTIDE SEQUENCE</scope>
    <source>
        <strain evidence="2">MN1</strain>
    </source>
</reference>
<feature type="compositionally biased region" description="Basic and acidic residues" evidence="1">
    <location>
        <begin position="23"/>
        <end position="33"/>
    </location>
</feature>
<dbReference type="GeneID" id="64637667"/>
<gene>
    <name evidence="2" type="ORF">BJ212DRAFT_610353</name>
</gene>
<organism evidence="2 3">
    <name type="scientific">Suillus subaureus</name>
    <dbReference type="NCBI Taxonomy" id="48587"/>
    <lineage>
        <taxon>Eukaryota</taxon>
        <taxon>Fungi</taxon>
        <taxon>Dikarya</taxon>
        <taxon>Basidiomycota</taxon>
        <taxon>Agaricomycotina</taxon>
        <taxon>Agaricomycetes</taxon>
        <taxon>Agaricomycetidae</taxon>
        <taxon>Boletales</taxon>
        <taxon>Suillineae</taxon>
        <taxon>Suillaceae</taxon>
        <taxon>Suillus</taxon>
    </lineage>
</organism>
<name>A0A9P7AT62_9AGAM</name>
<accession>A0A9P7AT62</accession>
<dbReference type="EMBL" id="JABBWG010000342">
    <property type="protein sequence ID" value="KAG1794995.1"/>
    <property type="molecule type" value="Genomic_DNA"/>
</dbReference>